<proteinExistence type="predicted"/>
<keyword evidence="2" id="KW-1185">Reference proteome</keyword>
<protein>
    <submittedName>
        <fullName evidence="1">Uncharacterized protein</fullName>
    </submittedName>
</protein>
<name>A0A4D7QN44_9HYPH</name>
<evidence type="ECO:0000313" key="2">
    <source>
        <dbReference type="Proteomes" id="UP000298588"/>
    </source>
</evidence>
<sequence>MTFHEFETAMVRFGDDLAAWPQAEQAAARALLAASAEARRLLDETLALRLMFVDRAPSVAPSGLADRIIRRAMELSPADRTRR</sequence>
<gene>
    <name evidence="1" type="ORF">E8L99_07270</name>
</gene>
<dbReference type="EMBL" id="CP039865">
    <property type="protein sequence ID" value="QCK85582.1"/>
    <property type="molecule type" value="Genomic_DNA"/>
</dbReference>
<organism evidence="1 2">
    <name type="scientific">Phreatobacter aquaticus</name>
    <dbReference type="NCBI Taxonomy" id="2570229"/>
    <lineage>
        <taxon>Bacteria</taxon>
        <taxon>Pseudomonadati</taxon>
        <taxon>Pseudomonadota</taxon>
        <taxon>Alphaproteobacteria</taxon>
        <taxon>Hyphomicrobiales</taxon>
        <taxon>Phreatobacteraceae</taxon>
        <taxon>Phreatobacter</taxon>
    </lineage>
</organism>
<reference evidence="1 2" key="1">
    <citation type="submission" date="2019-04" db="EMBL/GenBank/DDBJ databases">
        <title>Phreatobacter aquaticus sp. nov.</title>
        <authorList>
            <person name="Choi A."/>
            <person name="Baek K."/>
        </authorList>
    </citation>
    <scope>NUCLEOTIDE SEQUENCE [LARGE SCALE GENOMIC DNA]</scope>
    <source>
        <strain evidence="1 2">NMCR1094</strain>
    </source>
</reference>
<accession>A0A4D7QN44</accession>
<dbReference type="Proteomes" id="UP000298588">
    <property type="component" value="Chromosome"/>
</dbReference>
<dbReference type="RefSeq" id="WP_137098916.1">
    <property type="nucleotide sequence ID" value="NZ_CP039865.1"/>
</dbReference>
<dbReference type="AlphaFoldDB" id="A0A4D7QN44"/>
<evidence type="ECO:0000313" key="1">
    <source>
        <dbReference type="EMBL" id="QCK85582.1"/>
    </source>
</evidence>
<dbReference type="KEGG" id="paqt:E8L99_07270"/>